<comment type="caution">
    <text evidence="4">The sequence shown here is derived from an EMBL/GenBank/DDBJ whole genome shotgun (WGS) entry which is preliminary data.</text>
</comment>
<evidence type="ECO:0000256" key="1">
    <source>
        <dbReference type="PROSITE-ProRule" id="PRU00708"/>
    </source>
</evidence>
<dbReference type="GO" id="GO:0003729">
    <property type="term" value="F:mRNA binding"/>
    <property type="evidence" value="ECO:0007669"/>
    <property type="project" value="TreeGrafter"/>
</dbReference>
<keyword evidence="5" id="KW-1185">Reference proteome</keyword>
<dbReference type="GO" id="GO:0001522">
    <property type="term" value="P:pseudouridine synthesis"/>
    <property type="evidence" value="ECO:0007669"/>
    <property type="project" value="InterPro"/>
</dbReference>
<feature type="repeat" description="PPR" evidence="1">
    <location>
        <begin position="491"/>
        <end position="525"/>
    </location>
</feature>
<feature type="repeat" description="PPR" evidence="1">
    <location>
        <begin position="403"/>
        <end position="437"/>
    </location>
</feature>
<name>A0A813GM72_POLGL</name>
<feature type="region of interest" description="Disordered" evidence="2">
    <location>
        <begin position="89"/>
        <end position="109"/>
    </location>
</feature>
<dbReference type="InterPro" id="IPR011990">
    <property type="entry name" value="TPR-like_helical_dom_sf"/>
</dbReference>
<feature type="repeat" description="PPR" evidence="1">
    <location>
        <begin position="526"/>
        <end position="560"/>
    </location>
</feature>
<dbReference type="InterPro" id="IPR006145">
    <property type="entry name" value="PsdUridine_synth_RsuA/RluA"/>
</dbReference>
<dbReference type="OrthoDB" id="424794at2759"/>
<reference evidence="4" key="1">
    <citation type="submission" date="2021-02" db="EMBL/GenBank/DDBJ databases">
        <authorList>
            <person name="Dougan E. K."/>
            <person name="Rhodes N."/>
            <person name="Thang M."/>
            <person name="Chan C."/>
        </authorList>
    </citation>
    <scope>NUCLEOTIDE SEQUENCE</scope>
</reference>
<dbReference type="Gene3D" id="1.25.40.10">
    <property type="entry name" value="Tetratricopeptide repeat domain"/>
    <property type="match status" value="4"/>
</dbReference>
<accession>A0A813GM72</accession>
<dbReference type="PROSITE" id="PS51375">
    <property type="entry name" value="PPR"/>
    <property type="match status" value="9"/>
</dbReference>
<dbReference type="EMBL" id="CAJNNV010029350">
    <property type="protein sequence ID" value="CAE8628127.1"/>
    <property type="molecule type" value="Genomic_DNA"/>
</dbReference>
<feature type="repeat" description="PPR" evidence="1">
    <location>
        <begin position="333"/>
        <end position="367"/>
    </location>
</feature>
<dbReference type="Pfam" id="PF13041">
    <property type="entry name" value="PPR_2"/>
    <property type="match status" value="1"/>
</dbReference>
<feature type="repeat" description="PPR" evidence="1">
    <location>
        <begin position="228"/>
        <end position="262"/>
    </location>
</feature>
<dbReference type="CDD" id="cd02869">
    <property type="entry name" value="PseudoU_synth_RluA_like"/>
    <property type="match status" value="1"/>
</dbReference>
<feature type="compositionally biased region" description="Basic and acidic residues" evidence="2">
    <location>
        <begin position="94"/>
        <end position="109"/>
    </location>
</feature>
<evidence type="ECO:0000259" key="3">
    <source>
        <dbReference type="Pfam" id="PF00849"/>
    </source>
</evidence>
<feature type="domain" description="Pseudouridine synthase RsuA/RluA-like" evidence="3">
    <location>
        <begin position="669"/>
        <end position="847"/>
    </location>
</feature>
<evidence type="ECO:0000313" key="4">
    <source>
        <dbReference type="EMBL" id="CAE8628127.1"/>
    </source>
</evidence>
<feature type="repeat" description="PPR" evidence="1">
    <location>
        <begin position="298"/>
        <end position="332"/>
    </location>
</feature>
<dbReference type="PANTHER" id="PTHR47938">
    <property type="entry name" value="RESPIRATORY COMPLEX I CHAPERONE (CIA84), PUTATIVE (AFU_ORTHOLOGUE AFUA_2G06020)-RELATED"/>
    <property type="match status" value="1"/>
</dbReference>
<dbReference type="SUPFAM" id="SSF55120">
    <property type="entry name" value="Pseudouridine synthase"/>
    <property type="match status" value="1"/>
</dbReference>
<dbReference type="Pfam" id="PF13812">
    <property type="entry name" value="PPR_3"/>
    <property type="match status" value="3"/>
</dbReference>
<evidence type="ECO:0000313" key="5">
    <source>
        <dbReference type="Proteomes" id="UP000654075"/>
    </source>
</evidence>
<dbReference type="InterPro" id="IPR020103">
    <property type="entry name" value="PsdUridine_synth_cat_dom_sf"/>
</dbReference>
<gene>
    <name evidence="4" type="ORF">PGLA1383_LOCUS44805</name>
</gene>
<organism evidence="4 5">
    <name type="scientific">Polarella glacialis</name>
    <name type="common">Dinoflagellate</name>
    <dbReference type="NCBI Taxonomy" id="89957"/>
    <lineage>
        <taxon>Eukaryota</taxon>
        <taxon>Sar</taxon>
        <taxon>Alveolata</taxon>
        <taxon>Dinophyceae</taxon>
        <taxon>Suessiales</taxon>
        <taxon>Suessiaceae</taxon>
        <taxon>Polarella</taxon>
    </lineage>
</organism>
<dbReference type="Pfam" id="PF00849">
    <property type="entry name" value="PseudoU_synth_2"/>
    <property type="match status" value="1"/>
</dbReference>
<sequence>MRLENGASVLCRDAVGGMVLLPTASRYGTPRERCRSQAISGGGRGACNNNNNKNSKIGKWAMGSQQSGGPSAELSLLLVLGFEPLQGRQQKSVQRREERGEPRQVPGKDLRYETRVSGDLETAEGTEEEEDFAVDLLADSKARIQEVVTQALEAWKQSPKLAMEVLGGLAKHRLADVAVHVLGCMQAQRVQVDVFHFNAALGACSAGSRWQQALRLLERMPRLLVAPDRISYNTAITACGKAGEWQLALHFLFRIQDGRLLPNEISYNAAISACDKGGQWQISLAMLNDMQSVKVSPGDISYNAAISSCSSVGQWQVALQLLDGMPEMRLAPNRISFSAAIHACSKGRQWSAALALLNGMPHLSIPPNEICFGAAISACETGGQWQLALSLLVGMPEAKLVPNQISYNAAISACEKAAQWQAALSLLNTMPAKQVAPDAISYSAAISACEKGAQWNEASYSAAMSACQNGGQWQLALSLFGDLPKFKLSPDEISCSAAISACEKGGQWQMALGLLNHMPELRLTPNEISHSAAISACETGGQWEHALGLLDRMQRARLAPNEISYNAAVSACEKGVAWQASLALLEEMMLRRLTPNGLCVGAAANAVRKGVGREAAFTLLNDARQLWMKTIDNNSNNNNNEMQPGQHGDLVPAALAEIGVQFLGCKPGVMAICKPAGVSTEAIAQQLSQTCFPGLLQTKNDNNNNNNIQIVSRLDLPTSGVLPLAFGAEGSVAHHWLQAQFAARLVSKEYLCLCEGSFLGPVNSRGVVSTPLFTVESPGRGARTEVCLSLGREAYTSYEVMSRFSLPSSALEGSPAVAGNADSSELMLLRVHPMTGRTHQIRVHLASIGRPLVGDLSYGGPRLSQACRALSSRLFLHCRRVALRTVTGEEFEAEAALPAELERVLQDLQPVSTWR</sequence>
<dbReference type="NCBIfam" id="TIGR00756">
    <property type="entry name" value="PPR"/>
    <property type="match status" value="3"/>
</dbReference>
<evidence type="ECO:0000256" key="2">
    <source>
        <dbReference type="SAM" id="MobiDB-lite"/>
    </source>
</evidence>
<dbReference type="AlphaFoldDB" id="A0A813GM72"/>
<dbReference type="PANTHER" id="PTHR47938:SF35">
    <property type="entry name" value="PENTATRICOPEPTIDE REPEAT-CONTAINING PROTEIN 4, MITOCHONDRIAL-RELATED"/>
    <property type="match status" value="1"/>
</dbReference>
<dbReference type="InterPro" id="IPR002885">
    <property type="entry name" value="PPR_rpt"/>
</dbReference>
<feature type="repeat" description="PPR" evidence="1">
    <location>
        <begin position="456"/>
        <end position="490"/>
    </location>
</feature>
<feature type="repeat" description="PPR" evidence="1">
    <location>
        <begin position="193"/>
        <end position="227"/>
    </location>
</feature>
<dbReference type="Gene3D" id="3.30.2350.10">
    <property type="entry name" value="Pseudouridine synthase"/>
    <property type="match status" value="1"/>
</dbReference>
<feature type="repeat" description="PPR" evidence="1">
    <location>
        <begin position="263"/>
        <end position="297"/>
    </location>
</feature>
<dbReference type="Proteomes" id="UP000654075">
    <property type="component" value="Unassembled WGS sequence"/>
</dbReference>
<feature type="non-terminal residue" evidence="4">
    <location>
        <position position="1"/>
    </location>
</feature>
<proteinExistence type="predicted"/>
<protein>
    <recommendedName>
        <fullName evidence="3">Pseudouridine synthase RsuA/RluA-like domain-containing protein</fullName>
    </recommendedName>
</protein>
<dbReference type="GO" id="GO:0009982">
    <property type="term" value="F:pseudouridine synthase activity"/>
    <property type="evidence" value="ECO:0007669"/>
    <property type="project" value="InterPro"/>
</dbReference>